<dbReference type="RefSeq" id="WP_092218350.1">
    <property type="nucleotide sequence ID" value="NZ_CP030050.1"/>
</dbReference>
<dbReference type="AlphaFoldDB" id="A0AAE7NX18"/>
<name>A0AAE7NX18_9BRAD</name>
<protein>
    <submittedName>
        <fullName evidence="2">Uncharacterized protein</fullName>
    </submittedName>
</protein>
<evidence type="ECO:0000313" key="2">
    <source>
        <dbReference type="EMBL" id="QOZ71013.1"/>
    </source>
</evidence>
<evidence type="ECO:0000313" key="3">
    <source>
        <dbReference type="Proteomes" id="UP000594015"/>
    </source>
</evidence>
<accession>A0AAE7NX18</accession>
<dbReference type="Proteomes" id="UP000594015">
    <property type="component" value="Chromosome"/>
</dbReference>
<evidence type="ECO:0000256" key="1">
    <source>
        <dbReference type="SAM" id="MobiDB-lite"/>
    </source>
</evidence>
<reference evidence="2 3" key="1">
    <citation type="submission" date="2018-06" db="EMBL/GenBank/DDBJ databases">
        <title>Comparative genomics of Bradyrhizobium nodulating Arachidis hypogaea.</title>
        <authorList>
            <person name="Li Y."/>
        </authorList>
    </citation>
    <scope>NUCLEOTIDE SEQUENCE [LARGE SCALE GENOMIC DNA]</scope>
    <source>
        <strain evidence="2 3">CCBAU 051107</strain>
    </source>
</reference>
<feature type="region of interest" description="Disordered" evidence="1">
    <location>
        <begin position="398"/>
        <end position="420"/>
    </location>
</feature>
<dbReference type="KEGG" id="barh:WN72_35420"/>
<proteinExistence type="predicted"/>
<sequence length="557" mass="61630">MHKLLEMFFLPPMAIARLGSSPTPLDSFRWTESHSPHAQADTVIEPAVSLKVEADGSVTPYIPRSIIFKDDDGAIRPVAPFFELWAKLQSVEDGSTLEQPLTPTLLAELGASIKDIQYEIVAANRKAARRTDYAPCGFTAREVVNGDDFERRELLAFSPHTSGQEPLVSPDKPIPIGHFQVLRPVEGRVDLRDDEPEVDRSILRVRFTPPKGIIYGPAEATSAPAPQVQPGQFEAPSAEYGRIHEIVAPQHRIVSSKTPWSTAYIMLNGQFEDPQPQDGYDGANVGNHRSWGCVDDISDSVIVATMAFGGRCYQAAARVFTSPPDFSPDRRPVFSIADDIADRDDLPIDLGDGAMEETKMEVLDLFQRAFETASLFNLDALRARALLENKIRFALHAGSPGIDQPKAGPESMTAKDRPYSDKLPTLAPQEPSYFTKGSPNDTLPYTTALPLIHARLQDRAALMDLLSTRGDFVEQLVRPPFGKVAQLPEDPPENANAKYRDPRVFRDQLHDMRMPPYMRDAAQQPLSLSHRQHRTLLALIKYLQTHPDDGSNGSGST</sequence>
<dbReference type="EMBL" id="CP030050">
    <property type="protein sequence ID" value="QOZ71013.1"/>
    <property type="molecule type" value="Genomic_DNA"/>
</dbReference>
<organism evidence="2 3">
    <name type="scientific">Bradyrhizobium arachidis</name>
    <dbReference type="NCBI Taxonomy" id="858423"/>
    <lineage>
        <taxon>Bacteria</taxon>
        <taxon>Pseudomonadati</taxon>
        <taxon>Pseudomonadota</taxon>
        <taxon>Alphaproteobacteria</taxon>
        <taxon>Hyphomicrobiales</taxon>
        <taxon>Nitrobacteraceae</taxon>
        <taxon>Bradyrhizobium</taxon>
    </lineage>
</organism>
<gene>
    <name evidence="2" type="ORF">WN72_35420</name>
</gene>